<gene>
    <name evidence="14" type="primary">Diexf</name>
    <name evidence="14" type="ORF">JACJAC_R11824</name>
</gene>
<evidence type="ECO:0000256" key="10">
    <source>
        <dbReference type="ARBA" id="ARBA00076595"/>
    </source>
</evidence>
<feature type="region of interest" description="Disordered" evidence="11">
    <location>
        <begin position="1"/>
        <end position="168"/>
    </location>
</feature>
<dbReference type="Pfam" id="PF22916">
    <property type="entry name" value="UTP25_NTPase-like"/>
    <property type="match status" value="1"/>
</dbReference>
<evidence type="ECO:0000256" key="5">
    <source>
        <dbReference type="ARBA" id="ARBA00023242"/>
    </source>
</evidence>
<dbReference type="GO" id="GO:0000462">
    <property type="term" value="P:maturation of SSU-rRNA from tricistronic rRNA transcript (SSU-rRNA, 5.8S rRNA, LSU-rRNA)"/>
    <property type="evidence" value="ECO:0007669"/>
    <property type="project" value="TreeGrafter"/>
</dbReference>
<feature type="domain" description="UTP25 NTP hydrolase-like" evidence="13">
    <location>
        <begin position="266"/>
        <end position="533"/>
    </location>
</feature>
<feature type="domain" description="UTP25 C-terminal" evidence="12">
    <location>
        <begin position="543"/>
        <end position="727"/>
    </location>
</feature>
<comment type="similarity">
    <text evidence="2">Belongs to the UTP25 family.</text>
</comment>
<sequence>QSENSDKSSAESDSEPEVEQVSVYHNLLATLKASPESESEEEEDESESEEAEESEAEMDSEGSEEMGEADEEDKNEVPEQKEREYNPFLSQQFPATDTAEQTLGQERADGADTSCDPSHEVIEEFTDVKHESEFSLETNFMEEESGDCKADKGDSNSSGASSEDPFKQHMDKELEEKEVEKMSTLPKTSSQSKWPRLGQLTFSSTLEKHKTLKADKEVDVKQLYLHKPLESTWPKVNKQFLSSVNQPSDPSFTPLQRELFCIMNTYRDLFYPERDALANGEEIRHAYCLHALNHVLKANAQVLSNNAKRRDQKPGTDNDDYRDQGLTRPKVLMIVPFRECALRIVHVLISLLEVNEKRKIDVSNKKRFKGEFGSDPAEKPPNLRRPEDYEAVFAGNIDDHFRIGVAILQRSVRLYAPFYSSDIIIASPLGMRTVIGAEGEKKRDFDFLSSIEILIIDQADIYLMQNWEHVLHLMKHINLLPLESHGVDFSRVRMLNLNNWSKCYRQTLLFSALQDPQINSIFNRHCFNYMGQVAVRNLPLSGSISHVVVQLPHVFRRLEAENATSAIETRFQFFISKVLPEYRDAIMSHTLIYVPSYFDYVRLRNYFKKEDLNFTHICEYTKKAGVCRARRFFLKGEKQFLLFTERFHFYKRYMIKGIRNLIFYELPTYSHFYSEICNMMKATESGADATWTCTVLYSKYDVQKLAAVVGIDRTAQMLQSKKDVHLFVTGEN</sequence>
<evidence type="ECO:0000256" key="9">
    <source>
        <dbReference type="ARBA" id="ARBA00064888"/>
    </source>
</evidence>
<feature type="non-terminal residue" evidence="14">
    <location>
        <position position="1"/>
    </location>
</feature>
<evidence type="ECO:0000256" key="8">
    <source>
        <dbReference type="ARBA" id="ARBA00055734"/>
    </source>
</evidence>
<keyword evidence="5" id="KW-0539">Nucleus</keyword>
<feature type="compositionally biased region" description="Polar residues" evidence="11">
    <location>
        <begin position="88"/>
        <end position="104"/>
    </location>
</feature>
<protein>
    <recommendedName>
        <fullName evidence="6">U3 small nucleolar RNA-associated protein 25 homolog</fullName>
    </recommendedName>
    <alternativeName>
        <fullName evidence="10">Digestive organ expansion factor homolog</fullName>
    </alternativeName>
    <alternativeName>
        <fullName evidence="7">UTP25 small subunit processor component</fullName>
    </alternativeName>
</protein>
<feature type="compositionally biased region" description="Basic and acidic residues" evidence="11">
    <location>
        <begin position="308"/>
        <end position="323"/>
    </location>
</feature>
<comment type="subunit">
    <text evidence="9">Interacts with CAPN3; the interaction is required for CAPN3 translocation to the nucleolus.</text>
</comment>
<comment type="caution">
    <text evidence="14">The sequence shown here is derived from an EMBL/GenBank/DDBJ whole genome shotgun (WGS) entry which is preliminary data.</text>
</comment>
<keyword evidence="15" id="KW-1185">Reference proteome</keyword>
<dbReference type="PANTHER" id="PTHR12933:SF0">
    <property type="entry name" value="U3 SMALL NUCLEOLAR RNA-ASSOCIATED PROTEIN 25 HOMOLOG"/>
    <property type="match status" value="1"/>
</dbReference>
<evidence type="ECO:0000259" key="13">
    <source>
        <dbReference type="Pfam" id="PF22916"/>
    </source>
</evidence>
<evidence type="ECO:0000313" key="14">
    <source>
        <dbReference type="EMBL" id="NXT03323.1"/>
    </source>
</evidence>
<dbReference type="InterPro" id="IPR053940">
    <property type="entry name" value="UTP25_NTPase-like"/>
</dbReference>
<evidence type="ECO:0000256" key="7">
    <source>
        <dbReference type="ARBA" id="ARBA00032325"/>
    </source>
</evidence>
<dbReference type="EMBL" id="VZTM01042013">
    <property type="protein sequence ID" value="NXT03323.1"/>
    <property type="molecule type" value="Genomic_DNA"/>
</dbReference>
<keyword evidence="4" id="KW-0597">Phosphoprotein</keyword>
<evidence type="ECO:0000313" key="15">
    <source>
        <dbReference type="Proteomes" id="UP000550086"/>
    </source>
</evidence>
<dbReference type="GO" id="GO:0032040">
    <property type="term" value="C:small-subunit processome"/>
    <property type="evidence" value="ECO:0007669"/>
    <property type="project" value="TreeGrafter"/>
</dbReference>
<evidence type="ECO:0000256" key="2">
    <source>
        <dbReference type="ARBA" id="ARBA00009223"/>
    </source>
</evidence>
<dbReference type="PANTHER" id="PTHR12933">
    <property type="entry name" value="ORF PROTEIN-RELATED"/>
    <property type="match status" value="1"/>
</dbReference>
<name>A0A7L2Z7S9_JACJC</name>
<feature type="region of interest" description="Disordered" evidence="11">
    <location>
        <begin position="304"/>
        <end position="323"/>
    </location>
</feature>
<feature type="compositionally biased region" description="Acidic residues" evidence="11">
    <location>
        <begin position="37"/>
        <end position="74"/>
    </location>
</feature>
<dbReference type="InterPro" id="IPR053939">
    <property type="entry name" value="UTP25_C"/>
</dbReference>
<evidence type="ECO:0000256" key="4">
    <source>
        <dbReference type="ARBA" id="ARBA00022553"/>
    </source>
</evidence>
<dbReference type="Gene3D" id="3.40.50.300">
    <property type="entry name" value="P-loop containing nucleotide triphosphate hydrolases"/>
    <property type="match status" value="1"/>
</dbReference>
<dbReference type="AlphaFoldDB" id="A0A7L2Z7S9"/>
<evidence type="ECO:0000256" key="11">
    <source>
        <dbReference type="SAM" id="MobiDB-lite"/>
    </source>
</evidence>
<feature type="compositionally biased region" description="Basic and acidic residues" evidence="11">
    <location>
        <begin position="117"/>
        <end position="133"/>
    </location>
</feature>
<feature type="compositionally biased region" description="Basic and acidic residues" evidence="11">
    <location>
        <begin position="1"/>
        <end position="10"/>
    </location>
</feature>
<evidence type="ECO:0000256" key="1">
    <source>
        <dbReference type="ARBA" id="ARBA00004604"/>
    </source>
</evidence>
<dbReference type="GO" id="GO:0034511">
    <property type="term" value="F:U3 snoRNA binding"/>
    <property type="evidence" value="ECO:0007669"/>
    <property type="project" value="InterPro"/>
</dbReference>
<evidence type="ECO:0000256" key="6">
    <source>
        <dbReference type="ARBA" id="ARBA00024421"/>
    </source>
</evidence>
<accession>A0A7L2Z7S9</accession>
<dbReference type="OrthoDB" id="10264378at2759"/>
<keyword evidence="3" id="KW-0217">Developmental protein</keyword>
<proteinExistence type="inferred from homology"/>
<comment type="function">
    <text evidence="8">Component of the ribosomal small subunit processome for the biogenesis of ribosomes, functions in pre-ribosomal RNA (pre-rRNA) processing. Essential for embryonic development in part through the regulation of p53 pathway. Controls the expansion growth of digestive organs and liver. Also involved in the sympathetic neuronal development. Mediates, with CAPN3, the proteasome-independent degradation of p53/TP53.</text>
</comment>
<dbReference type="Pfam" id="PF06862">
    <property type="entry name" value="Utp25_C"/>
    <property type="match status" value="1"/>
</dbReference>
<dbReference type="InterPro" id="IPR010678">
    <property type="entry name" value="UTP25"/>
</dbReference>
<organism evidence="14 15">
    <name type="scientific">Jacana jacana</name>
    <name type="common">Wattled jacana</name>
    <name type="synonym">Parra jacana</name>
    <dbReference type="NCBI Taxonomy" id="54508"/>
    <lineage>
        <taxon>Eukaryota</taxon>
        <taxon>Metazoa</taxon>
        <taxon>Chordata</taxon>
        <taxon>Craniata</taxon>
        <taxon>Vertebrata</taxon>
        <taxon>Euteleostomi</taxon>
        <taxon>Archelosauria</taxon>
        <taxon>Archosauria</taxon>
        <taxon>Dinosauria</taxon>
        <taxon>Saurischia</taxon>
        <taxon>Theropoda</taxon>
        <taxon>Coelurosauria</taxon>
        <taxon>Aves</taxon>
        <taxon>Neognathae</taxon>
        <taxon>Neoaves</taxon>
        <taxon>Charadriiformes</taxon>
        <taxon>Jacanidae</taxon>
        <taxon>Jacana</taxon>
    </lineage>
</organism>
<feature type="compositionally biased region" description="Basic and acidic residues" evidence="11">
    <location>
        <begin position="75"/>
        <end position="85"/>
    </location>
</feature>
<dbReference type="InterPro" id="IPR027417">
    <property type="entry name" value="P-loop_NTPase"/>
</dbReference>
<dbReference type="FunFam" id="3.40.50.300:FF:000962">
    <property type="entry name" value="digestive organ expansion factor homolog"/>
    <property type="match status" value="1"/>
</dbReference>
<evidence type="ECO:0000259" key="12">
    <source>
        <dbReference type="Pfam" id="PF06862"/>
    </source>
</evidence>
<feature type="non-terminal residue" evidence="14">
    <location>
        <position position="732"/>
    </location>
</feature>
<reference evidence="14 15" key="1">
    <citation type="submission" date="2019-09" db="EMBL/GenBank/DDBJ databases">
        <title>Bird 10,000 Genomes (B10K) Project - Family phase.</title>
        <authorList>
            <person name="Zhang G."/>
        </authorList>
    </citation>
    <scope>NUCLEOTIDE SEQUENCE [LARGE SCALE GENOMIC DNA]</scope>
    <source>
        <strain evidence="14">B10K-DU-002-59</strain>
        <tissue evidence="14">Muscle</tissue>
    </source>
</reference>
<dbReference type="Proteomes" id="UP000550086">
    <property type="component" value="Unassembled WGS sequence"/>
</dbReference>
<dbReference type="SUPFAM" id="SSF52540">
    <property type="entry name" value="P-loop containing nucleoside triphosphate hydrolases"/>
    <property type="match status" value="1"/>
</dbReference>
<evidence type="ECO:0000256" key="3">
    <source>
        <dbReference type="ARBA" id="ARBA00022473"/>
    </source>
</evidence>
<dbReference type="GO" id="GO:0019843">
    <property type="term" value="F:rRNA binding"/>
    <property type="evidence" value="ECO:0007669"/>
    <property type="project" value="TreeGrafter"/>
</dbReference>
<comment type="subcellular location">
    <subcellularLocation>
        <location evidence="1">Nucleus</location>
        <location evidence="1">Nucleolus</location>
    </subcellularLocation>
</comment>